<name>A0A1S8NI74_CLOSA</name>
<dbReference type="STRING" id="169679.CSACC_38290"/>
<dbReference type="EMBL" id="LZYZ01000001">
    <property type="protein sequence ID" value="OOM16157.1"/>
    <property type="molecule type" value="Genomic_DNA"/>
</dbReference>
<evidence type="ECO:0000313" key="3">
    <source>
        <dbReference type="Proteomes" id="UP000191154"/>
    </source>
</evidence>
<dbReference type="Proteomes" id="UP000191154">
    <property type="component" value="Unassembled WGS sequence"/>
</dbReference>
<protein>
    <submittedName>
        <fullName evidence="2">Uncharacterized protein</fullName>
    </submittedName>
</protein>
<evidence type="ECO:0000313" key="2">
    <source>
        <dbReference type="EMBL" id="OOM16157.1"/>
    </source>
</evidence>
<feature type="compositionally biased region" description="Gly residues" evidence="1">
    <location>
        <begin position="50"/>
        <end position="59"/>
    </location>
</feature>
<accession>A0A1S8NI74</accession>
<reference evidence="2 3" key="1">
    <citation type="submission" date="2016-05" db="EMBL/GenBank/DDBJ databases">
        <title>Microbial solvent formation.</title>
        <authorList>
            <person name="Poehlein A."/>
            <person name="Montoya Solano J.D."/>
            <person name="Flitsch S."/>
            <person name="Krabben P."/>
            <person name="Duerre P."/>
            <person name="Daniel R."/>
        </authorList>
    </citation>
    <scope>NUCLEOTIDE SEQUENCE [LARGE SCALE GENOMIC DNA]</scope>
    <source>
        <strain evidence="2 3">L1-8</strain>
    </source>
</reference>
<feature type="region of interest" description="Disordered" evidence="1">
    <location>
        <begin position="16"/>
        <end position="59"/>
    </location>
</feature>
<comment type="caution">
    <text evidence="2">The sequence shown here is derived from an EMBL/GenBank/DDBJ whole genome shotgun (WGS) entry which is preliminary data.</text>
</comment>
<dbReference type="RefSeq" id="WP_077863901.1">
    <property type="nucleotide sequence ID" value="NZ_LZYZ01000001.1"/>
</dbReference>
<sequence length="59" mass="6491">MNNKNIEMMKKIIEEKKQRGNNSKNNRNVNKVTGRGSKVMGRAASKGVKVGNGGGLFDR</sequence>
<gene>
    <name evidence="2" type="ORF">CLOSAC_04280</name>
</gene>
<dbReference type="AlphaFoldDB" id="A0A1S8NI74"/>
<proteinExistence type="predicted"/>
<evidence type="ECO:0000256" key="1">
    <source>
        <dbReference type="SAM" id="MobiDB-lite"/>
    </source>
</evidence>
<organism evidence="2 3">
    <name type="scientific">Clostridium saccharobutylicum</name>
    <dbReference type="NCBI Taxonomy" id="169679"/>
    <lineage>
        <taxon>Bacteria</taxon>
        <taxon>Bacillati</taxon>
        <taxon>Bacillota</taxon>
        <taxon>Clostridia</taxon>
        <taxon>Eubacteriales</taxon>
        <taxon>Clostridiaceae</taxon>
        <taxon>Clostridium</taxon>
    </lineage>
</organism>
<feature type="compositionally biased region" description="Low complexity" evidence="1">
    <location>
        <begin position="20"/>
        <end position="32"/>
    </location>
</feature>